<dbReference type="InterPro" id="IPR052754">
    <property type="entry name" value="NTPase_KAP_P-loop"/>
</dbReference>
<evidence type="ECO:0000259" key="1">
    <source>
        <dbReference type="Pfam" id="PF07693"/>
    </source>
</evidence>
<dbReference type="Proteomes" id="UP000635565">
    <property type="component" value="Unassembled WGS sequence"/>
</dbReference>
<keyword evidence="3" id="KW-1185">Reference proteome</keyword>
<organism evidence="2 3">
    <name type="scientific">Dictyobacter formicarum</name>
    <dbReference type="NCBI Taxonomy" id="2778368"/>
    <lineage>
        <taxon>Bacteria</taxon>
        <taxon>Bacillati</taxon>
        <taxon>Chloroflexota</taxon>
        <taxon>Ktedonobacteria</taxon>
        <taxon>Ktedonobacterales</taxon>
        <taxon>Dictyobacteraceae</taxon>
        <taxon>Dictyobacter</taxon>
    </lineage>
</organism>
<dbReference type="Gene3D" id="3.40.50.300">
    <property type="entry name" value="P-loop containing nucleotide triphosphate hydrolases"/>
    <property type="match status" value="1"/>
</dbReference>
<gene>
    <name evidence="2" type="ORF">KSZ_32430</name>
</gene>
<dbReference type="Pfam" id="PF07693">
    <property type="entry name" value="KAP_NTPase"/>
    <property type="match status" value="1"/>
</dbReference>
<dbReference type="EMBL" id="BNJJ01000008">
    <property type="protein sequence ID" value="GHO85237.1"/>
    <property type="molecule type" value="Genomic_DNA"/>
</dbReference>
<dbReference type="PANTHER" id="PTHR22674:SF6">
    <property type="entry name" value="NTPASE KAP FAMILY P-LOOP DOMAIN-CONTAINING PROTEIN 1"/>
    <property type="match status" value="1"/>
</dbReference>
<dbReference type="InterPro" id="IPR027417">
    <property type="entry name" value="P-loop_NTPase"/>
</dbReference>
<dbReference type="InterPro" id="IPR011646">
    <property type="entry name" value="KAP_P-loop"/>
</dbReference>
<accession>A0ABQ3VH24</accession>
<dbReference type="SUPFAM" id="SSF52540">
    <property type="entry name" value="P-loop containing nucleoside triphosphate hydrolases"/>
    <property type="match status" value="1"/>
</dbReference>
<feature type="domain" description="KAP NTPase" evidence="1">
    <location>
        <begin position="19"/>
        <end position="290"/>
    </location>
</feature>
<dbReference type="RefSeq" id="WP_201362898.1">
    <property type="nucleotide sequence ID" value="NZ_BNJJ01000008.1"/>
</dbReference>
<name>A0ABQ3VH24_9CHLR</name>
<comment type="caution">
    <text evidence="2">The sequence shown here is derived from an EMBL/GenBank/DDBJ whole genome shotgun (WGS) entry which is preliminary data.</text>
</comment>
<protein>
    <submittedName>
        <fullName evidence="2">NTPase</fullName>
    </submittedName>
</protein>
<reference evidence="2 3" key="1">
    <citation type="journal article" date="2021" name="Int. J. Syst. Evol. Microbiol.">
        <title>Reticulibacter mediterranei gen. nov., sp. nov., within the new family Reticulibacteraceae fam. nov., and Ktedonospora formicarum gen. nov., sp. nov., Ktedonobacter robiniae sp. nov., Dictyobacter formicarum sp. nov. and Dictyobacter arantiisoli sp. nov., belonging to the class Ktedonobacteria.</title>
        <authorList>
            <person name="Yabe S."/>
            <person name="Zheng Y."/>
            <person name="Wang C.M."/>
            <person name="Sakai Y."/>
            <person name="Abe K."/>
            <person name="Yokota A."/>
            <person name="Donadio S."/>
            <person name="Cavaletti L."/>
            <person name="Monciardini P."/>
        </authorList>
    </citation>
    <scope>NUCLEOTIDE SEQUENCE [LARGE SCALE GENOMIC DNA]</scope>
    <source>
        <strain evidence="2 3">SOSP1-9</strain>
    </source>
</reference>
<dbReference type="PANTHER" id="PTHR22674">
    <property type="entry name" value="NTPASE, KAP FAMILY P-LOOP DOMAIN-CONTAINING 1"/>
    <property type="match status" value="1"/>
</dbReference>
<proteinExistence type="predicted"/>
<evidence type="ECO:0000313" key="2">
    <source>
        <dbReference type="EMBL" id="GHO85237.1"/>
    </source>
</evidence>
<sequence length="691" mass="80017">MIPDNPISTKDKDLLHRYPLASRIAGVINRFEGDESLVIGIEGEWGSGKTSFINMILDDLRTPKILSIKFNPWNFSDQNELIKDFFDSLIDALKETDESDTRAQKIKGYASKLLKQSEITLAPEFSALGIVNFKLGDVHKFGGEDPLEKQKESINKLLKELGKRIVIVIDDIDRLDSHETRLVFKLVKMTANFANTIFLLAYDKGKVCERINEKGIRGDEYLKKIIQVSFTLPKPDTQDLFDILTSDIEKTIQEFDEKHWDNERWRNLFYSSFKSFFPTIRDIKRYISSMQLDLEIIGHEEVNPIDFLGIEVIRVFAPEVYMAMADEKQVFTSTDNVSFGHNEYRNERKRVFEQILAEKSPQGTSDGLGKLIKQLFPQVNSLYTNHYYGHEQQQYWRKQLYVCATDIFDKYFSLSISSSTLSEKKLKDLLATINDRAAFTENLRRFQEEGKHRLVLNRLLDHLNTLSDQQRGNLVISVFDFSDGVKNRKRGLLDSDSQAEYIGYQVLKQIAPHKRVAFLTEILTSTKRLSSSIHLIGWVNHAIERQEKKEVIEELLLNKEDTDRLNEICVDRIKITAKDGTLLTEKNLLDILYEWKAWGSEAEVKEYVAEMIKTAAGLLALLRGFEWEAMSQTFGSFVAKSERKINKRALMDFTNIEELDKRIHRLNENELRYEERTLIKIYNDSSADTFG</sequence>
<evidence type="ECO:0000313" key="3">
    <source>
        <dbReference type="Proteomes" id="UP000635565"/>
    </source>
</evidence>